<comment type="subcellular location">
    <subcellularLocation>
        <location evidence="1 6">Membrane</location>
        <topology evidence="1 6">Multi-pass membrane protein</topology>
    </subcellularLocation>
</comment>
<evidence type="ECO:0000313" key="7">
    <source>
        <dbReference type="EMBL" id="PKU41509.1"/>
    </source>
</evidence>
<dbReference type="PIRSF" id="PIRSF002419">
    <property type="entry name" value="Tetraspanin"/>
    <property type="match status" value="1"/>
</dbReference>
<dbReference type="PANTHER" id="PTHR19282:SF477">
    <property type="entry name" value="TETRASPANIN"/>
    <property type="match status" value="1"/>
</dbReference>
<accession>A0A2I0U659</accession>
<evidence type="ECO:0000256" key="2">
    <source>
        <dbReference type="ARBA" id="ARBA00006840"/>
    </source>
</evidence>
<protein>
    <recommendedName>
        <fullName evidence="6">Tetraspanin</fullName>
    </recommendedName>
</protein>
<proteinExistence type="inferred from homology"/>
<evidence type="ECO:0000256" key="3">
    <source>
        <dbReference type="ARBA" id="ARBA00022692"/>
    </source>
</evidence>
<dbReference type="EMBL" id="KZ506108">
    <property type="protein sequence ID" value="PKU41509.1"/>
    <property type="molecule type" value="Genomic_DNA"/>
</dbReference>
<feature type="transmembrane region" description="Helical" evidence="6">
    <location>
        <begin position="31"/>
        <end position="56"/>
    </location>
</feature>
<dbReference type="Gene3D" id="1.10.1450.10">
    <property type="entry name" value="Tetraspanin"/>
    <property type="match status" value="1"/>
</dbReference>
<feature type="transmembrane region" description="Helical" evidence="6">
    <location>
        <begin position="104"/>
        <end position="125"/>
    </location>
</feature>
<dbReference type="InterPro" id="IPR000301">
    <property type="entry name" value="Tetraspanin_animals"/>
</dbReference>
<gene>
    <name evidence="7" type="ORF">llap_8187</name>
</gene>
<name>A0A2I0U659_LIMLA</name>
<feature type="transmembrane region" description="Helical" evidence="6">
    <location>
        <begin position="230"/>
        <end position="255"/>
    </location>
</feature>
<evidence type="ECO:0000256" key="4">
    <source>
        <dbReference type="ARBA" id="ARBA00022989"/>
    </source>
</evidence>
<dbReference type="OrthoDB" id="10033535at2759"/>
<dbReference type="Pfam" id="PF00335">
    <property type="entry name" value="Tetraspanin"/>
    <property type="match status" value="1"/>
</dbReference>
<comment type="similarity">
    <text evidence="2 6">Belongs to the tetraspanin (TM4SF) family.</text>
</comment>
<dbReference type="AlphaFoldDB" id="A0A2I0U659"/>
<dbReference type="Proteomes" id="UP000233556">
    <property type="component" value="Unassembled WGS sequence"/>
</dbReference>
<evidence type="ECO:0000313" key="8">
    <source>
        <dbReference type="Proteomes" id="UP000233556"/>
    </source>
</evidence>
<feature type="transmembrane region" description="Helical" evidence="6">
    <location>
        <begin position="68"/>
        <end position="92"/>
    </location>
</feature>
<dbReference type="InterPro" id="IPR008952">
    <property type="entry name" value="Tetraspanin_EC2_sf"/>
</dbReference>
<organism evidence="7 8">
    <name type="scientific">Limosa lapponica baueri</name>
    <dbReference type="NCBI Taxonomy" id="1758121"/>
    <lineage>
        <taxon>Eukaryota</taxon>
        <taxon>Metazoa</taxon>
        <taxon>Chordata</taxon>
        <taxon>Craniata</taxon>
        <taxon>Vertebrata</taxon>
        <taxon>Euteleostomi</taxon>
        <taxon>Archelosauria</taxon>
        <taxon>Archosauria</taxon>
        <taxon>Dinosauria</taxon>
        <taxon>Saurischia</taxon>
        <taxon>Theropoda</taxon>
        <taxon>Coelurosauria</taxon>
        <taxon>Aves</taxon>
        <taxon>Neognathae</taxon>
        <taxon>Neoaves</taxon>
        <taxon>Charadriiformes</taxon>
        <taxon>Scolopacidae</taxon>
        <taxon>Limosa</taxon>
    </lineage>
</organism>
<dbReference type="GO" id="GO:0005886">
    <property type="term" value="C:plasma membrane"/>
    <property type="evidence" value="ECO:0007669"/>
    <property type="project" value="TreeGrafter"/>
</dbReference>
<keyword evidence="8" id="KW-1185">Reference proteome</keyword>
<evidence type="ECO:0000256" key="1">
    <source>
        <dbReference type="ARBA" id="ARBA00004141"/>
    </source>
</evidence>
<dbReference type="PANTHER" id="PTHR19282">
    <property type="entry name" value="TETRASPANIN"/>
    <property type="match status" value="1"/>
</dbReference>
<evidence type="ECO:0000256" key="5">
    <source>
        <dbReference type="ARBA" id="ARBA00023136"/>
    </source>
</evidence>
<keyword evidence="5 6" id="KW-0472">Membrane</keyword>
<reference evidence="8" key="2">
    <citation type="submission" date="2017-12" db="EMBL/GenBank/DDBJ databases">
        <title>Genome sequence of the Bar-tailed Godwit (Limosa lapponica baueri).</title>
        <authorList>
            <person name="Lima N.C.B."/>
            <person name="Parody-Merino A.M."/>
            <person name="Battley P.F."/>
            <person name="Fidler A.E."/>
            <person name="Prosdocimi F."/>
        </authorList>
    </citation>
    <scope>NUCLEOTIDE SEQUENCE [LARGE SCALE GENOMIC DNA]</scope>
</reference>
<sequence>MRRIRAAAVVSLASLWLYEDSWLKPFARSLLWLLGFIFWGSAAALAFGGLLVLLMYKNYGYLFPESFLSLPGWLAVAAALILLPAGVLAISISAKSSRYQQGALMYLLLLLLCLEMSSAILARFYTVRLASEMQSTMSYLVYQYNGTHSQGSGSRAVDVIQRKLQCCGVQNYTDWLKATAASWHLLAEKAHVPESCCKEKYSHCRGDLGHLEQLFQEGCLKKLDDWVHVVMLYVFWCCTMIGILELLAGVSNGILMRYQPLYDFSFLDSSTLS</sequence>
<keyword evidence="3 6" id="KW-0812">Transmembrane</keyword>
<dbReference type="SUPFAM" id="SSF48652">
    <property type="entry name" value="Tetraspanin"/>
    <property type="match status" value="1"/>
</dbReference>
<keyword evidence="4 6" id="KW-1133">Transmembrane helix</keyword>
<evidence type="ECO:0000256" key="6">
    <source>
        <dbReference type="RuleBase" id="RU361218"/>
    </source>
</evidence>
<reference evidence="8" key="1">
    <citation type="submission" date="2017-11" db="EMBL/GenBank/DDBJ databases">
        <authorList>
            <person name="Lima N.C."/>
            <person name="Parody-Merino A.M."/>
            <person name="Battley P.F."/>
            <person name="Fidler A.E."/>
            <person name="Prosdocimi F."/>
        </authorList>
    </citation>
    <scope>NUCLEOTIDE SEQUENCE [LARGE SCALE GENOMIC DNA]</scope>
</reference>
<dbReference type="InterPro" id="IPR018499">
    <property type="entry name" value="Tetraspanin/Peripherin"/>
</dbReference>